<dbReference type="OrthoDB" id="6471324at2759"/>
<dbReference type="EMBL" id="BMAV01007506">
    <property type="protein sequence ID" value="GFY50470.1"/>
    <property type="molecule type" value="Genomic_DNA"/>
</dbReference>
<feature type="compositionally biased region" description="Basic and acidic residues" evidence="1">
    <location>
        <begin position="50"/>
        <end position="71"/>
    </location>
</feature>
<reference evidence="2" key="1">
    <citation type="submission" date="2020-08" db="EMBL/GenBank/DDBJ databases">
        <title>Multicomponent nature underlies the extraordinary mechanical properties of spider dragline silk.</title>
        <authorList>
            <person name="Kono N."/>
            <person name="Nakamura H."/>
            <person name="Mori M."/>
            <person name="Yoshida Y."/>
            <person name="Ohtoshi R."/>
            <person name="Malay A.D."/>
            <person name="Moran D.A.P."/>
            <person name="Tomita M."/>
            <person name="Numata K."/>
            <person name="Arakawa K."/>
        </authorList>
    </citation>
    <scope>NUCLEOTIDE SEQUENCE</scope>
</reference>
<proteinExistence type="predicted"/>
<comment type="caution">
    <text evidence="2">The sequence shown here is derived from an EMBL/GenBank/DDBJ whole genome shotgun (WGS) entry which is preliminary data.</text>
</comment>
<accession>A0A8X6XD21</accession>
<evidence type="ECO:0000256" key="1">
    <source>
        <dbReference type="SAM" id="MobiDB-lite"/>
    </source>
</evidence>
<keyword evidence="3" id="KW-1185">Reference proteome</keyword>
<evidence type="ECO:0000313" key="2">
    <source>
        <dbReference type="EMBL" id="GFY50470.1"/>
    </source>
</evidence>
<organism evidence="2 3">
    <name type="scientific">Trichonephila inaurata madagascariensis</name>
    <dbReference type="NCBI Taxonomy" id="2747483"/>
    <lineage>
        <taxon>Eukaryota</taxon>
        <taxon>Metazoa</taxon>
        <taxon>Ecdysozoa</taxon>
        <taxon>Arthropoda</taxon>
        <taxon>Chelicerata</taxon>
        <taxon>Arachnida</taxon>
        <taxon>Araneae</taxon>
        <taxon>Araneomorphae</taxon>
        <taxon>Entelegynae</taxon>
        <taxon>Araneoidea</taxon>
        <taxon>Nephilidae</taxon>
        <taxon>Trichonephila</taxon>
        <taxon>Trichonephila inaurata</taxon>
    </lineage>
</organism>
<evidence type="ECO:0000313" key="3">
    <source>
        <dbReference type="Proteomes" id="UP000886998"/>
    </source>
</evidence>
<name>A0A8X6XD21_9ARAC</name>
<dbReference type="Proteomes" id="UP000886998">
    <property type="component" value="Unassembled WGS sequence"/>
</dbReference>
<protein>
    <submittedName>
        <fullName evidence="2">Uncharacterized protein</fullName>
    </submittedName>
</protein>
<gene>
    <name evidence="2" type="ORF">TNIN_340361</name>
</gene>
<feature type="region of interest" description="Disordered" evidence="1">
    <location>
        <begin position="1"/>
        <end position="115"/>
    </location>
</feature>
<sequence length="164" mass="18369">MWKTSFAPGLQKTSAEEPTCYHCQGNHPANFLGCPKNPLNKPPPPPKVNAWEERIKKRKEMQEAAKLKTEQATDQQAHPSSTPAELNPTTALPSTSANTPPQPQTRKDPGMDQSANLTSTLEDFQDPQVLEMLNVLKKFIQISKTHKSRAAKFWEITTLLRIKV</sequence>
<dbReference type="AlphaFoldDB" id="A0A8X6XD21"/>
<feature type="compositionally biased region" description="Polar residues" evidence="1">
    <location>
        <begin position="72"/>
        <end position="99"/>
    </location>
</feature>